<evidence type="ECO:0000313" key="3">
    <source>
        <dbReference type="EMBL" id="KAK8872597.1"/>
    </source>
</evidence>
<keyword evidence="2" id="KW-0472">Membrane</keyword>
<accession>A0ABR2J4M3</accession>
<feature type="transmembrane region" description="Helical" evidence="2">
    <location>
        <begin position="91"/>
        <end position="110"/>
    </location>
</feature>
<dbReference type="Proteomes" id="UP001390339">
    <property type="component" value="Unassembled WGS sequence"/>
</dbReference>
<sequence length="128" mass="13723">MDSIASFARQATSAANASDHTANIPLTRQPSPNPYRDGPTVEGGSAGRQENNGGHGEGEGVDRQGQGTGQRMTFWYLLSGPRAMNSDERWAAGRCLAVVVLFGVGVWYGAELVEKLAKVIVMIIKSFR</sequence>
<organism evidence="3 4">
    <name type="scientific">Apiospora arundinis</name>
    <dbReference type="NCBI Taxonomy" id="335852"/>
    <lineage>
        <taxon>Eukaryota</taxon>
        <taxon>Fungi</taxon>
        <taxon>Dikarya</taxon>
        <taxon>Ascomycota</taxon>
        <taxon>Pezizomycotina</taxon>
        <taxon>Sordariomycetes</taxon>
        <taxon>Xylariomycetidae</taxon>
        <taxon>Amphisphaeriales</taxon>
        <taxon>Apiosporaceae</taxon>
        <taxon>Apiospora</taxon>
    </lineage>
</organism>
<keyword evidence="2" id="KW-1133">Transmembrane helix</keyword>
<reference evidence="3 4" key="1">
    <citation type="journal article" date="2024" name="IMA Fungus">
        <title>Apiospora arundinis, a panoply of carbohydrate-active enzymes and secondary metabolites.</title>
        <authorList>
            <person name="Sorensen T."/>
            <person name="Petersen C."/>
            <person name="Muurmann A.T."/>
            <person name="Christiansen J.V."/>
            <person name="Brundto M.L."/>
            <person name="Overgaard C.K."/>
            <person name="Boysen A.T."/>
            <person name="Wollenberg R.D."/>
            <person name="Larsen T.O."/>
            <person name="Sorensen J.L."/>
            <person name="Nielsen K.L."/>
            <person name="Sondergaard T.E."/>
        </authorList>
    </citation>
    <scope>NUCLEOTIDE SEQUENCE [LARGE SCALE GENOMIC DNA]</scope>
    <source>
        <strain evidence="3 4">AAU 773</strain>
    </source>
</reference>
<evidence type="ECO:0000256" key="2">
    <source>
        <dbReference type="SAM" id="Phobius"/>
    </source>
</evidence>
<feature type="compositionally biased region" description="Polar residues" evidence="1">
    <location>
        <begin position="9"/>
        <end position="30"/>
    </location>
</feature>
<evidence type="ECO:0000313" key="4">
    <source>
        <dbReference type="Proteomes" id="UP001390339"/>
    </source>
</evidence>
<dbReference type="EMBL" id="JAPCWZ010000003">
    <property type="protein sequence ID" value="KAK8872597.1"/>
    <property type="molecule type" value="Genomic_DNA"/>
</dbReference>
<comment type="caution">
    <text evidence="3">The sequence shown here is derived from an EMBL/GenBank/DDBJ whole genome shotgun (WGS) entry which is preliminary data.</text>
</comment>
<proteinExistence type="predicted"/>
<protein>
    <submittedName>
        <fullName evidence="3">Uncharacterized protein</fullName>
    </submittedName>
</protein>
<keyword evidence="4" id="KW-1185">Reference proteome</keyword>
<gene>
    <name evidence="3" type="ORF">PGQ11_003111</name>
</gene>
<name>A0ABR2J4M3_9PEZI</name>
<keyword evidence="2" id="KW-0812">Transmembrane</keyword>
<evidence type="ECO:0000256" key="1">
    <source>
        <dbReference type="SAM" id="MobiDB-lite"/>
    </source>
</evidence>
<feature type="region of interest" description="Disordered" evidence="1">
    <location>
        <begin position="1"/>
        <end position="67"/>
    </location>
</feature>